<dbReference type="Proteomes" id="UP000662200">
    <property type="component" value="Unassembled WGS sequence"/>
</dbReference>
<dbReference type="RefSeq" id="WP_189114884.1">
    <property type="nucleotide sequence ID" value="NZ_BMQC01000010.1"/>
</dbReference>
<proteinExistence type="predicted"/>
<keyword evidence="2" id="KW-1185">Reference proteome</keyword>
<organism evidence="1 2">
    <name type="scientific">Pilimelia terevasa</name>
    <dbReference type="NCBI Taxonomy" id="53372"/>
    <lineage>
        <taxon>Bacteria</taxon>
        <taxon>Bacillati</taxon>
        <taxon>Actinomycetota</taxon>
        <taxon>Actinomycetes</taxon>
        <taxon>Micromonosporales</taxon>
        <taxon>Micromonosporaceae</taxon>
        <taxon>Pilimelia</taxon>
    </lineage>
</organism>
<comment type="caution">
    <text evidence="1">The sequence shown here is derived from an EMBL/GenBank/DDBJ whole genome shotgun (WGS) entry which is preliminary data.</text>
</comment>
<gene>
    <name evidence="1" type="ORF">GCM10010124_29250</name>
</gene>
<accession>A0A8J3BTK9</accession>
<protein>
    <submittedName>
        <fullName evidence="1">Uncharacterized protein</fullName>
    </submittedName>
</protein>
<dbReference type="EMBL" id="BMQC01000010">
    <property type="protein sequence ID" value="GGK34757.1"/>
    <property type="molecule type" value="Genomic_DNA"/>
</dbReference>
<evidence type="ECO:0000313" key="2">
    <source>
        <dbReference type="Proteomes" id="UP000662200"/>
    </source>
</evidence>
<sequence length="181" mass="20302">MIPTQPARPYDIVAGLAAEFDLGRHLLADLNTVHRRQWRLEDASRDRDAAPERLAVLKAEIDSSNARRHRLITAIDTRVDYRPGDGASRYYSETIGELCDRLIILDLKHEAVAATDPGHLAALSSHLAETANQLIAHARRGVAVLPPRVGIKVYRRADQADLPRQRRRLRALVTSTRRSQP</sequence>
<dbReference type="InterPro" id="IPR025350">
    <property type="entry name" value="DUF4254"/>
</dbReference>
<reference evidence="1" key="1">
    <citation type="journal article" date="2014" name="Int. J. Syst. Evol. Microbiol.">
        <title>Complete genome sequence of Corynebacterium casei LMG S-19264T (=DSM 44701T), isolated from a smear-ripened cheese.</title>
        <authorList>
            <consortium name="US DOE Joint Genome Institute (JGI-PGF)"/>
            <person name="Walter F."/>
            <person name="Albersmeier A."/>
            <person name="Kalinowski J."/>
            <person name="Ruckert C."/>
        </authorList>
    </citation>
    <scope>NUCLEOTIDE SEQUENCE</scope>
    <source>
        <strain evidence="1">JCM 3091</strain>
    </source>
</reference>
<reference evidence="1" key="2">
    <citation type="submission" date="2020-09" db="EMBL/GenBank/DDBJ databases">
        <authorList>
            <person name="Sun Q."/>
            <person name="Ohkuma M."/>
        </authorList>
    </citation>
    <scope>NUCLEOTIDE SEQUENCE</scope>
    <source>
        <strain evidence="1">JCM 3091</strain>
    </source>
</reference>
<name>A0A8J3BTK9_9ACTN</name>
<evidence type="ECO:0000313" key="1">
    <source>
        <dbReference type="EMBL" id="GGK34757.1"/>
    </source>
</evidence>
<dbReference type="AlphaFoldDB" id="A0A8J3BTK9"/>
<dbReference type="Pfam" id="PF14063">
    <property type="entry name" value="DUF4254"/>
    <property type="match status" value="1"/>
</dbReference>